<evidence type="ECO:0000313" key="7">
    <source>
        <dbReference type="Proteomes" id="UP000184509"/>
    </source>
</evidence>
<gene>
    <name evidence="6" type="ORF">SAMN05444405_102140</name>
</gene>
<dbReference type="Gene3D" id="2.160.20.10">
    <property type="entry name" value="Single-stranded right-handed beta-helix, Pectin lyase-like"/>
    <property type="match status" value="1"/>
</dbReference>
<dbReference type="PANTHER" id="PTHR31339">
    <property type="entry name" value="PECTIN LYASE-RELATED"/>
    <property type="match status" value="1"/>
</dbReference>
<accession>A0A1M4UPF0</accession>
<evidence type="ECO:0000256" key="3">
    <source>
        <dbReference type="ARBA" id="ARBA00023295"/>
    </source>
</evidence>
<dbReference type="RefSeq" id="WP_073398947.1">
    <property type="nucleotide sequence ID" value="NZ_FQTV01000002.1"/>
</dbReference>
<dbReference type="Proteomes" id="UP000184509">
    <property type="component" value="Unassembled WGS sequence"/>
</dbReference>
<dbReference type="EMBL" id="FQTV01000002">
    <property type="protein sequence ID" value="SHE58579.1"/>
    <property type="molecule type" value="Genomic_DNA"/>
</dbReference>
<dbReference type="PANTHER" id="PTHR31339:SF9">
    <property type="entry name" value="PLASMIN AND FIBRONECTIN-BINDING PROTEIN A"/>
    <property type="match status" value="1"/>
</dbReference>
<evidence type="ECO:0000256" key="1">
    <source>
        <dbReference type="ARBA" id="ARBA00008834"/>
    </source>
</evidence>
<evidence type="ECO:0000256" key="5">
    <source>
        <dbReference type="SAM" id="SignalP"/>
    </source>
</evidence>
<evidence type="ECO:0000256" key="2">
    <source>
        <dbReference type="ARBA" id="ARBA00022801"/>
    </source>
</evidence>
<dbReference type="Pfam" id="PF00295">
    <property type="entry name" value="Glyco_hydro_28"/>
    <property type="match status" value="1"/>
</dbReference>
<feature type="chain" id="PRO_5012680028" evidence="5">
    <location>
        <begin position="20"/>
        <end position="489"/>
    </location>
</feature>
<dbReference type="InterPro" id="IPR051801">
    <property type="entry name" value="GH28_Enzymes"/>
</dbReference>
<dbReference type="PROSITE" id="PS51257">
    <property type="entry name" value="PROKAR_LIPOPROTEIN"/>
    <property type="match status" value="1"/>
</dbReference>
<comment type="similarity">
    <text evidence="1 4">Belongs to the glycosyl hydrolase 28 family.</text>
</comment>
<feature type="signal peptide" evidence="5">
    <location>
        <begin position="1"/>
        <end position="19"/>
    </location>
</feature>
<dbReference type="OrthoDB" id="9795222at2"/>
<evidence type="ECO:0000256" key="4">
    <source>
        <dbReference type="RuleBase" id="RU361169"/>
    </source>
</evidence>
<keyword evidence="2 4" id="KW-0378">Hydrolase</keyword>
<organism evidence="6 7">
    <name type="scientific">Bacteroides luti</name>
    <dbReference type="NCBI Taxonomy" id="1297750"/>
    <lineage>
        <taxon>Bacteria</taxon>
        <taxon>Pseudomonadati</taxon>
        <taxon>Bacteroidota</taxon>
        <taxon>Bacteroidia</taxon>
        <taxon>Bacteroidales</taxon>
        <taxon>Bacteroidaceae</taxon>
        <taxon>Bacteroides</taxon>
    </lineage>
</organism>
<dbReference type="GO" id="GO:0005975">
    <property type="term" value="P:carbohydrate metabolic process"/>
    <property type="evidence" value="ECO:0007669"/>
    <property type="project" value="InterPro"/>
</dbReference>
<evidence type="ECO:0000313" key="6">
    <source>
        <dbReference type="EMBL" id="SHE58579.1"/>
    </source>
</evidence>
<keyword evidence="7" id="KW-1185">Reference proteome</keyword>
<reference evidence="7" key="1">
    <citation type="submission" date="2016-11" db="EMBL/GenBank/DDBJ databases">
        <authorList>
            <person name="Varghese N."/>
            <person name="Submissions S."/>
        </authorList>
    </citation>
    <scope>NUCLEOTIDE SEQUENCE [LARGE SCALE GENOMIC DNA]</scope>
    <source>
        <strain evidence="7">DSM 26991</strain>
    </source>
</reference>
<keyword evidence="3 4" id="KW-0326">Glycosidase</keyword>
<dbReference type="GO" id="GO:0004650">
    <property type="term" value="F:polygalacturonase activity"/>
    <property type="evidence" value="ECO:0007669"/>
    <property type="project" value="InterPro"/>
</dbReference>
<protein>
    <submittedName>
        <fullName evidence="6">Glycosyl hydrolases family 28</fullName>
    </submittedName>
</protein>
<dbReference type="InterPro" id="IPR011050">
    <property type="entry name" value="Pectin_lyase_fold/virulence"/>
</dbReference>
<dbReference type="InterPro" id="IPR000743">
    <property type="entry name" value="Glyco_hydro_28"/>
</dbReference>
<name>A0A1M4UPF0_9BACE</name>
<dbReference type="InterPro" id="IPR012334">
    <property type="entry name" value="Pectin_lyas_fold"/>
</dbReference>
<keyword evidence="5" id="KW-0732">Signal</keyword>
<dbReference type="STRING" id="1297750.SAMN05444405_102140"/>
<dbReference type="SUPFAM" id="SSF51126">
    <property type="entry name" value="Pectin lyase-like"/>
    <property type="match status" value="1"/>
</dbReference>
<proteinExistence type="inferred from homology"/>
<dbReference type="AlphaFoldDB" id="A0A1M4UPF0"/>
<sequence length="489" mass="54543">MKKSLLIYLFTILTTGCVAQNKTIPSINWTGEKVKHKLSWALDVGAKTFPAGKTFNVKDYQAINDGKTMCTKQIQNAIDACSLAGGGTVTFEPGNYLTGALFIKKGVNFCIGKGVTLMASTNINDYPEFKTRVAGIEMVWPSAVINVTDQKNAAISGEGRLDCQGKVFWDKYWEMRKEYEKEGLRWIVDYDCKRVRGILISNSSDITLKDIHIMRTGFWAVQVLYSSYCTINGVNVNNNIGGHGPSTDGLDIDSSKRILIENCDIDCNDDNICLKSGRDADGLRVNRPTEYIVVRNCTTRKGAGLITCGSETSGSIRNILAYNMNACGTTSALRIKSAMNRGGTVENIYMTDVKADSVGSVLAVDLNWNPSYSYSTLPEKYVGKEIPEHWKTMLTQVVPAEKGYPHFKNVYFWNVKAKNSKQFITAIGWNKKLRLENFYLNNIKADVGNAGKITFTNNFNLRNIRLKVADKSKIELKENINLKSNIQYE</sequence>